<sequence>MDAAQIHDPGSELSKLQRVFGMAAGLKRDSIVILCFDGEALLEFVNGPSYEAEMASIFSQIGSP</sequence>
<protein>
    <submittedName>
        <fullName evidence="1">Uncharacterized protein</fullName>
    </submittedName>
</protein>
<evidence type="ECO:0000313" key="1">
    <source>
        <dbReference type="EMBL" id="RYR22455.1"/>
    </source>
</evidence>
<gene>
    <name evidence="1" type="ORF">Ahy_B03g067739</name>
</gene>
<name>A0A445A7W9_ARAHY</name>
<proteinExistence type="predicted"/>
<evidence type="ECO:0000313" key="2">
    <source>
        <dbReference type="Proteomes" id="UP000289738"/>
    </source>
</evidence>
<dbReference type="Proteomes" id="UP000289738">
    <property type="component" value="Chromosome B03"/>
</dbReference>
<dbReference type="AlphaFoldDB" id="A0A445A7W9"/>
<reference evidence="1 2" key="1">
    <citation type="submission" date="2019-01" db="EMBL/GenBank/DDBJ databases">
        <title>Sequencing of cultivated peanut Arachis hypogaea provides insights into genome evolution and oil improvement.</title>
        <authorList>
            <person name="Chen X."/>
        </authorList>
    </citation>
    <scope>NUCLEOTIDE SEQUENCE [LARGE SCALE GENOMIC DNA]</scope>
    <source>
        <strain evidence="2">cv. Fuhuasheng</strain>
        <tissue evidence="1">Leaves</tissue>
    </source>
</reference>
<dbReference type="EMBL" id="SDMP01000013">
    <property type="protein sequence ID" value="RYR22455.1"/>
    <property type="molecule type" value="Genomic_DNA"/>
</dbReference>
<accession>A0A445A7W9</accession>
<organism evidence="1 2">
    <name type="scientific">Arachis hypogaea</name>
    <name type="common">Peanut</name>
    <dbReference type="NCBI Taxonomy" id="3818"/>
    <lineage>
        <taxon>Eukaryota</taxon>
        <taxon>Viridiplantae</taxon>
        <taxon>Streptophyta</taxon>
        <taxon>Embryophyta</taxon>
        <taxon>Tracheophyta</taxon>
        <taxon>Spermatophyta</taxon>
        <taxon>Magnoliopsida</taxon>
        <taxon>eudicotyledons</taxon>
        <taxon>Gunneridae</taxon>
        <taxon>Pentapetalae</taxon>
        <taxon>rosids</taxon>
        <taxon>fabids</taxon>
        <taxon>Fabales</taxon>
        <taxon>Fabaceae</taxon>
        <taxon>Papilionoideae</taxon>
        <taxon>50 kb inversion clade</taxon>
        <taxon>dalbergioids sensu lato</taxon>
        <taxon>Dalbergieae</taxon>
        <taxon>Pterocarpus clade</taxon>
        <taxon>Arachis</taxon>
    </lineage>
</organism>
<keyword evidence="2" id="KW-1185">Reference proteome</keyword>
<comment type="caution">
    <text evidence="1">The sequence shown here is derived from an EMBL/GenBank/DDBJ whole genome shotgun (WGS) entry which is preliminary data.</text>
</comment>